<keyword evidence="5" id="KW-0479">Metal-binding</keyword>
<dbReference type="PROSITE" id="PS50994">
    <property type="entry name" value="INTEGRASE"/>
    <property type="match status" value="1"/>
</dbReference>
<dbReference type="InterPro" id="IPR036397">
    <property type="entry name" value="RNaseH_sf"/>
</dbReference>
<dbReference type="PANTHER" id="PTHR41694:SF3">
    <property type="entry name" value="RNA-DIRECTED DNA POLYMERASE-RELATED"/>
    <property type="match status" value="1"/>
</dbReference>
<keyword evidence="6" id="KW-0255">Endonuclease</keyword>
<keyword evidence="13" id="KW-1185">Reference proteome</keyword>
<organism evidence="12 13">
    <name type="scientific">Opisthocomus hoazin</name>
    <name type="common">Hoatzin</name>
    <name type="synonym">Phasianus hoazin</name>
    <dbReference type="NCBI Taxonomy" id="30419"/>
    <lineage>
        <taxon>Eukaryota</taxon>
        <taxon>Metazoa</taxon>
        <taxon>Chordata</taxon>
        <taxon>Craniata</taxon>
        <taxon>Vertebrata</taxon>
        <taxon>Euteleostomi</taxon>
        <taxon>Archelosauria</taxon>
        <taxon>Archosauria</taxon>
        <taxon>Dinosauria</taxon>
        <taxon>Saurischia</taxon>
        <taxon>Theropoda</taxon>
        <taxon>Coelurosauria</taxon>
        <taxon>Aves</taxon>
        <taxon>Neognathae</taxon>
        <taxon>Neoaves</taxon>
        <taxon>Opisthocomiformes</taxon>
        <taxon>Opisthocomidae</taxon>
        <taxon>Opisthocomus</taxon>
    </lineage>
</organism>
<keyword evidence="7" id="KW-0378">Hydrolase</keyword>
<dbReference type="PROSITE" id="PS50876">
    <property type="entry name" value="ZF_INTEGRASE"/>
    <property type="match status" value="1"/>
</dbReference>
<feature type="non-terminal residue" evidence="12">
    <location>
        <position position="1"/>
    </location>
</feature>
<feature type="non-terminal residue" evidence="12">
    <location>
        <position position="272"/>
    </location>
</feature>
<dbReference type="GO" id="GO:0008270">
    <property type="term" value="F:zinc ion binding"/>
    <property type="evidence" value="ECO:0007669"/>
    <property type="project" value="UniProtKB-KW"/>
</dbReference>
<dbReference type="GO" id="GO:0004519">
    <property type="term" value="F:endonuclease activity"/>
    <property type="evidence" value="ECO:0007669"/>
    <property type="project" value="UniProtKB-KW"/>
</dbReference>
<dbReference type="Pfam" id="PF02022">
    <property type="entry name" value="Integrase_Zn"/>
    <property type="match status" value="1"/>
</dbReference>
<feature type="domain" description="Integrase-type" evidence="10">
    <location>
        <begin position="101"/>
        <end position="142"/>
    </location>
</feature>
<feature type="domain" description="Integrase catalytic" evidence="11">
    <location>
        <begin position="150"/>
        <end position="272"/>
    </location>
</feature>
<dbReference type="GO" id="GO:0016787">
    <property type="term" value="F:hydrolase activity"/>
    <property type="evidence" value="ECO:0007669"/>
    <property type="project" value="UniProtKB-KW"/>
</dbReference>
<dbReference type="PANTHER" id="PTHR41694">
    <property type="entry name" value="ENDOGENOUS RETROVIRUS GROUP K MEMBER POL PROTEIN"/>
    <property type="match status" value="1"/>
</dbReference>
<keyword evidence="8" id="KW-0695">RNA-directed DNA polymerase</keyword>
<dbReference type="SUPFAM" id="SSF53098">
    <property type="entry name" value="Ribonuclease H-like"/>
    <property type="match status" value="2"/>
</dbReference>
<dbReference type="SUPFAM" id="SSF46919">
    <property type="entry name" value="N-terminal Zn binding domain of HIV integrase"/>
    <property type="match status" value="1"/>
</dbReference>
<dbReference type="GO" id="GO:0003964">
    <property type="term" value="F:RNA-directed DNA polymerase activity"/>
    <property type="evidence" value="ECO:0007669"/>
    <property type="project" value="UniProtKB-KW"/>
</dbReference>
<protein>
    <recommendedName>
        <fullName evidence="1">RNA-directed DNA polymerase</fullName>
        <ecNumber evidence="1">2.7.7.49</ecNumber>
    </recommendedName>
</protein>
<dbReference type="GO" id="GO:0015074">
    <property type="term" value="P:DNA integration"/>
    <property type="evidence" value="ECO:0007669"/>
    <property type="project" value="InterPro"/>
</dbReference>
<dbReference type="InterPro" id="IPR003308">
    <property type="entry name" value="Integrase_Zn-bd_dom_N"/>
</dbReference>
<evidence type="ECO:0000256" key="1">
    <source>
        <dbReference type="ARBA" id="ARBA00012493"/>
    </source>
</evidence>
<name>A0A091VKW0_OPIHO</name>
<evidence type="ECO:0000313" key="12">
    <source>
        <dbReference type="EMBL" id="KFR03330.1"/>
    </source>
</evidence>
<keyword evidence="9" id="KW-0863">Zinc-finger</keyword>
<dbReference type="Gene3D" id="1.10.10.200">
    <property type="match status" value="1"/>
</dbReference>
<sequence length="272" mass="30632">ILELTAVVWALTNWLNEPLNVVTDFLYVAGIVPRIPDALLRETVNPRLGKLFIPLRTVLSQRAVPCCVIHVRSHQWDLGLGHGNQITGNLVSPACPMPPVDKFQQARQSHENFHQNARGLRRQFGWIENETRYIVLACPMCGNQGPGIGQRVNPKGLQALALWQMDIMHFSEFGRLKYVHVTIDTFSKMIWATALPEEKAQHVCKHLLSCFAVLGVPEEIKTDNGPAYVSQKLRSFLLTWGIKHTTGIAHSSTGQGLIERTHLVLKHYLDKQ</sequence>
<dbReference type="EC" id="2.7.7.49" evidence="1"/>
<evidence type="ECO:0000259" key="10">
    <source>
        <dbReference type="PROSITE" id="PS50876"/>
    </source>
</evidence>
<evidence type="ECO:0000313" key="13">
    <source>
        <dbReference type="Proteomes" id="UP000053605"/>
    </source>
</evidence>
<keyword evidence="3" id="KW-0548">Nucleotidyltransferase</keyword>
<evidence type="ECO:0000256" key="7">
    <source>
        <dbReference type="ARBA" id="ARBA00022801"/>
    </source>
</evidence>
<evidence type="ECO:0000256" key="6">
    <source>
        <dbReference type="ARBA" id="ARBA00022759"/>
    </source>
</evidence>
<evidence type="ECO:0000256" key="8">
    <source>
        <dbReference type="ARBA" id="ARBA00022918"/>
    </source>
</evidence>
<gene>
    <name evidence="12" type="ORF">N306_00293</name>
</gene>
<dbReference type="STRING" id="30419.A0A091VKW0"/>
<evidence type="ECO:0000256" key="5">
    <source>
        <dbReference type="ARBA" id="ARBA00022723"/>
    </source>
</evidence>
<dbReference type="Proteomes" id="UP000053605">
    <property type="component" value="Unassembled WGS sequence"/>
</dbReference>
<dbReference type="InterPro" id="IPR001584">
    <property type="entry name" value="Integrase_cat-core"/>
</dbReference>
<evidence type="ECO:0000259" key="11">
    <source>
        <dbReference type="PROSITE" id="PS50994"/>
    </source>
</evidence>
<dbReference type="Gene3D" id="3.30.420.10">
    <property type="entry name" value="Ribonuclease H-like superfamily/Ribonuclease H"/>
    <property type="match status" value="1"/>
</dbReference>
<keyword evidence="4" id="KW-0540">Nuclease</keyword>
<accession>A0A091VKW0</accession>
<keyword evidence="2" id="KW-0808">Transferase</keyword>
<dbReference type="Pfam" id="PF00665">
    <property type="entry name" value="rve"/>
    <property type="match status" value="1"/>
</dbReference>
<dbReference type="GO" id="GO:0035613">
    <property type="term" value="F:RNA stem-loop binding"/>
    <property type="evidence" value="ECO:0007669"/>
    <property type="project" value="TreeGrafter"/>
</dbReference>
<keyword evidence="9" id="KW-0862">Zinc</keyword>
<proteinExistence type="predicted"/>
<evidence type="ECO:0000256" key="9">
    <source>
        <dbReference type="PROSITE-ProRule" id="PRU00450"/>
    </source>
</evidence>
<dbReference type="InterPro" id="IPR012337">
    <property type="entry name" value="RNaseH-like_sf"/>
</dbReference>
<reference evidence="12 13" key="1">
    <citation type="submission" date="2014-04" db="EMBL/GenBank/DDBJ databases">
        <title>Genome evolution of avian class.</title>
        <authorList>
            <person name="Zhang G."/>
            <person name="Li C."/>
        </authorList>
    </citation>
    <scope>NUCLEOTIDE SEQUENCE [LARGE SCALE GENOMIC DNA]</scope>
    <source>
        <strain evidence="12">BGI_N306</strain>
    </source>
</reference>
<dbReference type="PhylomeDB" id="A0A091VKW0"/>
<evidence type="ECO:0000256" key="3">
    <source>
        <dbReference type="ARBA" id="ARBA00022695"/>
    </source>
</evidence>
<dbReference type="InterPro" id="IPR017856">
    <property type="entry name" value="Integrase-like_N"/>
</dbReference>
<dbReference type="EMBL" id="KK734073">
    <property type="protein sequence ID" value="KFR03330.1"/>
    <property type="molecule type" value="Genomic_DNA"/>
</dbReference>
<dbReference type="AlphaFoldDB" id="A0A091VKW0"/>
<evidence type="ECO:0000256" key="4">
    <source>
        <dbReference type="ARBA" id="ARBA00022722"/>
    </source>
</evidence>
<evidence type="ECO:0000256" key="2">
    <source>
        <dbReference type="ARBA" id="ARBA00022679"/>
    </source>
</evidence>